<evidence type="ECO:0000313" key="10">
    <source>
        <dbReference type="EMBL" id="VDN42582.1"/>
    </source>
</evidence>
<keyword evidence="3 7" id="KW-0158">Chromosome</keyword>
<name>A0A183ETE8_9BILA</name>
<dbReference type="PANTHER" id="PTHR11467">
    <property type="entry name" value="HISTONE H1"/>
    <property type="match status" value="1"/>
</dbReference>
<dbReference type="Proteomes" id="UP000271098">
    <property type="component" value="Unassembled WGS sequence"/>
</dbReference>
<evidence type="ECO:0000256" key="7">
    <source>
        <dbReference type="RuleBase" id="RU003894"/>
    </source>
</evidence>
<dbReference type="OrthoDB" id="1110759at2759"/>
<evidence type="ECO:0000256" key="3">
    <source>
        <dbReference type="ARBA" id="ARBA00022454"/>
    </source>
</evidence>
<dbReference type="PANTHER" id="PTHR11467:SF36">
    <property type="entry name" value="HISTONE 24-RELATED"/>
    <property type="match status" value="1"/>
</dbReference>
<organism evidence="12">
    <name type="scientific">Gongylonema pulchrum</name>
    <dbReference type="NCBI Taxonomy" id="637853"/>
    <lineage>
        <taxon>Eukaryota</taxon>
        <taxon>Metazoa</taxon>
        <taxon>Ecdysozoa</taxon>
        <taxon>Nematoda</taxon>
        <taxon>Chromadorea</taxon>
        <taxon>Rhabditida</taxon>
        <taxon>Spirurina</taxon>
        <taxon>Spiruromorpha</taxon>
        <taxon>Spiruroidea</taxon>
        <taxon>Gongylonematidae</taxon>
        <taxon>Gongylonema</taxon>
    </lineage>
</organism>
<evidence type="ECO:0000313" key="12">
    <source>
        <dbReference type="WBParaSite" id="GPUH_0002426901-mRNA-1"/>
    </source>
</evidence>
<keyword evidence="5 7" id="KW-0238">DNA-binding</keyword>
<dbReference type="WBParaSite" id="GPUH_0002426901-mRNA-1">
    <property type="protein sequence ID" value="GPUH_0002426901-mRNA-1"/>
    <property type="gene ID" value="GPUH_0002426901"/>
</dbReference>
<reference evidence="12" key="1">
    <citation type="submission" date="2016-06" db="UniProtKB">
        <authorList>
            <consortium name="WormBaseParasite"/>
        </authorList>
    </citation>
    <scope>IDENTIFICATION</scope>
</reference>
<dbReference type="GO" id="GO:0030527">
    <property type="term" value="F:structural constituent of chromatin"/>
    <property type="evidence" value="ECO:0007669"/>
    <property type="project" value="InterPro"/>
</dbReference>
<evidence type="ECO:0000313" key="11">
    <source>
        <dbReference type="Proteomes" id="UP000271098"/>
    </source>
</evidence>
<feature type="domain" description="H15" evidence="9">
    <location>
        <begin position="60"/>
        <end position="136"/>
    </location>
</feature>
<dbReference type="EMBL" id="UYRT01100513">
    <property type="protein sequence ID" value="VDN42582.1"/>
    <property type="molecule type" value="Genomic_DNA"/>
</dbReference>
<accession>A0A183ETE8</accession>
<dbReference type="InterPro" id="IPR036388">
    <property type="entry name" value="WH-like_DNA-bd_sf"/>
</dbReference>
<dbReference type="InterPro" id="IPR005819">
    <property type="entry name" value="H1/H5"/>
</dbReference>
<dbReference type="GO" id="GO:0031492">
    <property type="term" value="F:nucleosomal DNA binding"/>
    <property type="evidence" value="ECO:0007669"/>
    <property type="project" value="TreeGrafter"/>
</dbReference>
<gene>
    <name evidence="10" type="ORF">GPUH_LOCUS24240</name>
</gene>
<feature type="compositionally biased region" description="Low complexity" evidence="8">
    <location>
        <begin position="42"/>
        <end position="56"/>
    </location>
</feature>
<evidence type="ECO:0000256" key="6">
    <source>
        <dbReference type="ARBA" id="ARBA00023242"/>
    </source>
</evidence>
<evidence type="ECO:0000256" key="8">
    <source>
        <dbReference type="SAM" id="MobiDB-lite"/>
    </source>
</evidence>
<dbReference type="GO" id="GO:0030261">
    <property type="term" value="P:chromosome condensation"/>
    <property type="evidence" value="ECO:0007669"/>
    <property type="project" value="TreeGrafter"/>
</dbReference>
<dbReference type="PRINTS" id="PR00624">
    <property type="entry name" value="HISTONEH5"/>
</dbReference>
<reference evidence="10 11" key="2">
    <citation type="submission" date="2018-11" db="EMBL/GenBank/DDBJ databases">
        <authorList>
            <consortium name="Pathogen Informatics"/>
        </authorList>
    </citation>
    <scope>NUCLEOTIDE SEQUENCE [LARGE SCALE GENOMIC DNA]</scope>
</reference>
<dbReference type="GO" id="GO:0003690">
    <property type="term" value="F:double-stranded DNA binding"/>
    <property type="evidence" value="ECO:0007669"/>
    <property type="project" value="TreeGrafter"/>
</dbReference>
<evidence type="ECO:0000256" key="1">
    <source>
        <dbReference type="ARBA" id="ARBA00004123"/>
    </source>
</evidence>
<dbReference type="InterPro" id="IPR036390">
    <property type="entry name" value="WH_DNA-bd_sf"/>
</dbReference>
<comment type="similarity">
    <text evidence="7">Belongs to the histone H1/H5 family.</text>
</comment>
<evidence type="ECO:0000256" key="2">
    <source>
        <dbReference type="ARBA" id="ARBA00004286"/>
    </source>
</evidence>
<keyword evidence="4" id="KW-0007">Acetylation</keyword>
<protein>
    <submittedName>
        <fullName evidence="12">H15 domain-containing protein</fullName>
    </submittedName>
</protein>
<dbReference type="GO" id="GO:0005634">
    <property type="term" value="C:nucleus"/>
    <property type="evidence" value="ECO:0007669"/>
    <property type="project" value="UniProtKB-SubCell"/>
</dbReference>
<dbReference type="InterPro" id="IPR005818">
    <property type="entry name" value="Histone_H1/H5_H15"/>
</dbReference>
<dbReference type="AlphaFoldDB" id="A0A183ETE8"/>
<dbReference type="Gene3D" id="1.10.10.10">
    <property type="entry name" value="Winged helix-like DNA-binding domain superfamily/Winged helix DNA-binding domain"/>
    <property type="match status" value="1"/>
</dbReference>
<dbReference type="GO" id="GO:0045910">
    <property type="term" value="P:negative regulation of DNA recombination"/>
    <property type="evidence" value="ECO:0007669"/>
    <property type="project" value="TreeGrafter"/>
</dbReference>
<proteinExistence type="inferred from homology"/>
<evidence type="ECO:0000256" key="5">
    <source>
        <dbReference type="ARBA" id="ARBA00023125"/>
    </source>
</evidence>
<dbReference type="CDD" id="cd00073">
    <property type="entry name" value="H15"/>
    <property type="match status" value="1"/>
</dbReference>
<comment type="subcellular location">
    <subcellularLocation>
        <location evidence="2">Chromosome</location>
    </subcellularLocation>
    <subcellularLocation>
        <location evidence="1 7">Nucleus</location>
    </subcellularLocation>
</comment>
<dbReference type="Pfam" id="PF00538">
    <property type="entry name" value="Linker_histone"/>
    <property type="match status" value="1"/>
</dbReference>
<feature type="region of interest" description="Disordered" evidence="8">
    <location>
        <begin position="1"/>
        <end position="65"/>
    </location>
</feature>
<dbReference type="SMART" id="SM00526">
    <property type="entry name" value="H15"/>
    <property type="match status" value="1"/>
</dbReference>
<sequence>MPTEEAVAPSDAAGDNAPEVTASATTATAEAAPKRRKGSARATAKGAASSNKSGAKPQHNHPPYGSMIKAALLASEDKKGSSRAAILKYIMQNYEVGENASLVNSHLRMGLKRGVTSGALKQVKGTGASGSFRLADAKTEPAKAVKKPMAKKTAAAGDVKMAAATPKKSTRTKSMKKVSAYFARVFLVCRGFCDCNALMVSVPSPL</sequence>
<dbReference type="FunFam" id="1.10.10.10:FF:000140">
    <property type="entry name" value="Histone H1.0"/>
    <property type="match status" value="1"/>
</dbReference>
<evidence type="ECO:0000259" key="9">
    <source>
        <dbReference type="PROSITE" id="PS51504"/>
    </source>
</evidence>
<evidence type="ECO:0000256" key="4">
    <source>
        <dbReference type="ARBA" id="ARBA00022990"/>
    </source>
</evidence>
<dbReference type="SUPFAM" id="SSF46785">
    <property type="entry name" value="Winged helix' DNA-binding domain"/>
    <property type="match status" value="1"/>
</dbReference>
<keyword evidence="6 7" id="KW-0539">Nucleus</keyword>
<dbReference type="GO" id="GO:0000786">
    <property type="term" value="C:nucleosome"/>
    <property type="evidence" value="ECO:0007669"/>
    <property type="project" value="InterPro"/>
</dbReference>
<dbReference type="PROSITE" id="PS51504">
    <property type="entry name" value="H15"/>
    <property type="match status" value="1"/>
</dbReference>
<dbReference type="GO" id="GO:0006334">
    <property type="term" value="P:nucleosome assembly"/>
    <property type="evidence" value="ECO:0007669"/>
    <property type="project" value="InterPro"/>
</dbReference>
<feature type="compositionally biased region" description="Low complexity" evidence="8">
    <location>
        <begin position="17"/>
        <end position="31"/>
    </location>
</feature>
<keyword evidence="11" id="KW-1185">Reference proteome</keyword>